<dbReference type="Gene3D" id="1.10.1070.20">
    <property type="match status" value="1"/>
</dbReference>
<gene>
    <name evidence="6" type="ORF">CZ787_16995</name>
</gene>
<dbReference type="Pfam" id="PF07804">
    <property type="entry name" value="HipA_C"/>
    <property type="match status" value="1"/>
</dbReference>
<dbReference type="GO" id="GO:0004674">
    <property type="term" value="F:protein serine/threonine kinase activity"/>
    <property type="evidence" value="ECO:0007669"/>
    <property type="project" value="TreeGrafter"/>
</dbReference>
<dbReference type="InterPro" id="IPR052028">
    <property type="entry name" value="HipA_Ser/Thr_kinase"/>
</dbReference>
<protein>
    <submittedName>
        <fullName evidence="6">HIPA PROTEIN</fullName>
    </submittedName>
</protein>
<dbReference type="AlphaFoldDB" id="A0A1R4I4V7"/>
<dbReference type="OrthoDB" id="9805913at2"/>
<accession>A0A1R4I4V7</accession>
<name>A0A1R4I4V7_9GAMM</name>
<dbReference type="EMBL" id="FUKM01000057">
    <property type="protein sequence ID" value="SJN14808.1"/>
    <property type="molecule type" value="Genomic_DNA"/>
</dbReference>
<dbReference type="InterPro" id="IPR012893">
    <property type="entry name" value="HipA-like_C"/>
</dbReference>
<keyword evidence="2" id="KW-0808">Transferase</keyword>
<feature type="domain" description="HipA-like C-terminal" evidence="4">
    <location>
        <begin position="158"/>
        <end position="353"/>
    </location>
</feature>
<evidence type="ECO:0000313" key="6">
    <source>
        <dbReference type="EMBL" id="SJN14808.1"/>
    </source>
</evidence>
<dbReference type="RefSeq" id="WP_087111204.1">
    <property type="nucleotide sequence ID" value="NZ_FUKM01000057.1"/>
</dbReference>
<comment type="caution">
    <text evidence="6">The sequence shown here is derived from an EMBL/GenBank/DDBJ whole genome shotgun (WGS) entry which is preliminary data.</text>
</comment>
<feature type="domain" description="HipA N-terminal subdomain 1" evidence="5">
    <location>
        <begin position="8"/>
        <end position="115"/>
    </location>
</feature>
<evidence type="ECO:0000259" key="5">
    <source>
        <dbReference type="Pfam" id="PF13657"/>
    </source>
</evidence>
<evidence type="ECO:0000256" key="3">
    <source>
        <dbReference type="ARBA" id="ARBA00022777"/>
    </source>
</evidence>
<dbReference type="GO" id="GO:0005829">
    <property type="term" value="C:cytosol"/>
    <property type="evidence" value="ECO:0007669"/>
    <property type="project" value="TreeGrafter"/>
</dbReference>
<comment type="similarity">
    <text evidence="1">Belongs to the HipA Ser/Thr kinase family.</text>
</comment>
<dbReference type="PANTHER" id="PTHR37419">
    <property type="entry name" value="SERINE/THREONINE-PROTEIN KINASE TOXIN HIPA"/>
    <property type="match status" value="1"/>
</dbReference>
<evidence type="ECO:0000259" key="4">
    <source>
        <dbReference type="Pfam" id="PF07804"/>
    </source>
</evidence>
<sequence length="412" mass="45982">MKRINTVEVLLADNRVGELVASRQGTYFAYDPQWVAEGFNLSPLNMDFTAQPQKAPDSLLFAGLPGAFADSLPDGWGMLLMDRYFLAEHGKDRRDISPLDRLAYMADKGMGALEYRPVIEHAADENDIDLAQLYQAANAVYEGETTTTLDALRLAGGSPAGARPKVVVALSSDGKQCSTSFQELPAGYQHWLVKFRAPAEHRDTGAIEYAYSVLAKHAGVKMASSKLIEVSSSTGTERFFSTQRFDRNGNRKIHMMTASGILYADHSAPSLDYLDLLKATSTFTRHAEDVERMARLMVFNALTHNHDDHAKNFAFLHDQGRWTLAPAYDLTYAPVRSYADEHTTSFSGAGLATRKKLKQVCAPFRYLTPDLYIEQALDALSEWSSLCYELEIDTQQQKVIQRAFDENRQRLG</sequence>
<dbReference type="PANTHER" id="PTHR37419:SF8">
    <property type="entry name" value="TOXIN YJJJ"/>
    <property type="match status" value="1"/>
</dbReference>
<dbReference type="Proteomes" id="UP000196331">
    <property type="component" value="Unassembled WGS sequence"/>
</dbReference>
<proteinExistence type="inferred from homology"/>
<evidence type="ECO:0000256" key="2">
    <source>
        <dbReference type="ARBA" id="ARBA00022679"/>
    </source>
</evidence>
<dbReference type="InterPro" id="IPR017508">
    <property type="entry name" value="HipA_N1"/>
</dbReference>
<keyword evidence="3" id="KW-0418">Kinase</keyword>
<organism evidence="6 7">
    <name type="scientific">Halomonas citrativorans</name>
    <dbReference type="NCBI Taxonomy" id="2742612"/>
    <lineage>
        <taxon>Bacteria</taxon>
        <taxon>Pseudomonadati</taxon>
        <taxon>Pseudomonadota</taxon>
        <taxon>Gammaproteobacteria</taxon>
        <taxon>Oceanospirillales</taxon>
        <taxon>Halomonadaceae</taxon>
        <taxon>Halomonas</taxon>
    </lineage>
</organism>
<evidence type="ECO:0000256" key="1">
    <source>
        <dbReference type="ARBA" id="ARBA00010164"/>
    </source>
</evidence>
<evidence type="ECO:0000313" key="7">
    <source>
        <dbReference type="Proteomes" id="UP000196331"/>
    </source>
</evidence>
<reference evidence="6 7" key="1">
    <citation type="submission" date="2017-02" db="EMBL/GenBank/DDBJ databases">
        <authorList>
            <person name="Dridi B."/>
        </authorList>
    </citation>
    <scope>NUCLEOTIDE SEQUENCE [LARGE SCALE GENOMIC DNA]</scope>
    <source>
        <strain evidence="6 7">JB380</strain>
    </source>
</reference>
<dbReference type="Pfam" id="PF13657">
    <property type="entry name" value="Couple_hipA"/>
    <property type="match status" value="1"/>
</dbReference>